<gene>
    <name evidence="2" type="ORF">K470DRAFT_289534</name>
</gene>
<dbReference type="EMBL" id="MU006010">
    <property type="protein sequence ID" value="KAF2858446.1"/>
    <property type="molecule type" value="Genomic_DNA"/>
</dbReference>
<dbReference type="AlphaFoldDB" id="A0A6A7BSZ3"/>
<feature type="region of interest" description="Disordered" evidence="1">
    <location>
        <begin position="79"/>
        <end position="137"/>
    </location>
</feature>
<keyword evidence="3" id="KW-1185">Reference proteome</keyword>
<name>A0A6A7BSZ3_9PEZI</name>
<dbReference type="OrthoDB" id="3913483at2759"/>
<proteinExistence type="predicted"/>
<evidence type="ECO:0000313" key="2">
    <source>
        <dbReference type="EMBL" id="KAF2858446.1"/>
    </source>
</evidence>
<feature type="compositionally biased region" description="Basic and acidic residues" evidence="1">
    <location>
        <begin position="114"/>
        <end position="125"/>
    </location>
</feature>
<dbReference type="Proteomes" id="UP000799421">
    <property type="component" value="Unassembled WGS sequence"/>
</dbReference>
<sequence length="137" mass="14981">MSYPAKQIIFLHVTHINTHIMTGLHGKEITKEDVRRLEHEESIRHRHGEVPANSTAAAMQSYVDKQAQGKEELIEERRANLPLPENPPTASTFNTGDASSVAVGSGTTSGHVKRTGDVGQVKDENLPGNQYLPDSTT</sequence>
<feature type="compositionally biased region" description="Polar residues" evidence="1">
    <location>
        <begin position="88"/>
        <end position="97"/>
    </location>
</feature>
<evidence type="ECO:0000313" key="3">
    <source>
        <dbReference type="Proteomes" id="UP000799421"/>
    </source>
</evidence>
<evidence type="ECO:0000256" key="1">
    <source>
        <dbReference type="SAM" id="MobiDB-lite"/>
    </source>
</evidence>
<organism evidence="2 3">
    <name type="scientific">Piedraia hortae CBS 480.64</name>
    <dbReference type="NCBI Taxonomy" id="1314780"/>
    <lineage>
        <taxon>Eukaryota</taxon>
        <taxon>Fungi</taxon>
        <taxon>Dikarya</taxon>
        <taxon>Ascomycota</taxon>
        <taxon>Pezizomycotina</taxon>
        <taxon>Dothideomycetes</taxon>
        <taxon>Dothideomycetidae</taxon>
        <taxon>Capnodiales</taxon>
        <taxon>Piedraiaceae</taxon>
        <taxon>Piedraia</taxon>
    </lineage>
</organism>
<accession>A0A6A7BSZ3</accession>
<feature type="compositionally biased region" description="Low complexity" evidence="1">
    <location>
        <begin position="98"/>
        <end position="110"/>
    </location>
</feature>
<protein>
    <submittedName>
        <fullName evidence="2">Uncharacterized protein</fullName>
    </submittedName>
</protein>
<reference evidence="2" key="1">
    <citation type="journal article" date="2020" name="Stud. Mycol.">
        <title>101 Dothideomycetes genomes: a test case for predicting lifestyles and emergence of pathogens.</title>
        <authorList>
            <person name="Haridas S."/>
            <person name="Albert R."/>
            <person name="Binder M."/>
            <person name="Bloem J."/>
            <person name="Labutti K."/>
            <person name="Salamov A."/>
            <person name="Andreopoulos B."/>
            <person name="Baker S."/>
            <person name="Barry K."/>
            <person name="Bills G."/>
            <person name="Bluhm B."/>
            <person name="Cannon C."/>
            <person name="Castanera R."/>
            <person name="Culley D."/>
            <person name="Daum C."/>
            <person name="Ezra D."/>
            <person name="Gonzalez J."/>
            <person name="Henrissat B."/>
            <person name="Kuo A."/>
            <person name="Liang C."/>
            <person name="Lipzen A."/>
            <person name="Lutzoni F."/>
            <person name="Magnuson J."/>
            <person name="Mondo S."/>
            <person name="Nolan M."/>
            <person name="Ohm R."/>
            <person name="Pangilinan J."/>
            <person name="Park H.-J."/>
            <person name="Ramirez L."/>
            <person name="Alfaro M."/>
            <person name="Sun H."/>
            <person name="Tritt A."/>
            <person name="Yoshinaga Y."/>
            <person name="Zwiers L.-H."/>
            <person name="Turgeon B."/>
            <person name="Goodwin S."/>
            <person name="Spatafora J."/>
            <person name="Crous P."/>
            <person name="Grigoriev I."/>
        </authorList>
    </citation>
    <scope>NUCLEOTIDE SEQUENCE</scope>
    <source>
        <strain evidence="2">CBS 480.64</strain>
    </source>
</reference>